<dbReference type="EMBL" id="LBIA02000001">
    <property type="protein sequence ID" value="TKT70623.1"/>
    <property type="molecule type" value="Genomic_DNA"/>
</dbReference>
<keyword evidence="2" id="KW-1185">Reference proteome</keyword>
<evidence type="ECO:0000313" key="1">
    <source>
        <dbReference type="EMBL" id="TKT70623.1"/>
    </source>
</evidence>
<dbReference type="Proteomes" id="UP000034832">
    <property type="component" value="Unassembled WGS sequence"/>
</dbReference>
<organism evidence="1 2">
    <name type="scientific">Afipia massiliensis</name>
    <dbReference type="NCBI Taxonomy" id="211460"/>
    <lineage>
        <taxon>Bacteria</taxon>
        <taxon>Pseudomonadati</taxon>
        <taxon>Pseudomonadota</taxon>
        <taxon>Alphaproteobacteria</taxon>
        <taxon>Hyphomicrobiales</taxon>
        <taxon>Nitrobacteraceae</taxon>
        <taxon>Afipia</taxon>
    </lineage>
</organism>
<evidence type="ECO:0000313" key="2">
    <source>
        <dbReference type="Proteomes" id="UP000034832"/>
    </source>
</evidence>
<comment type="caution">
    <text evidence="1">The sequence shown here is derived from an EMBL/GenBank/DDBJ whole genome shotgun (WGS) entry which is preliminary data.</text>
</comment>
<dbReference type="InterPro" id="IPR025906">
    <property type="entry name" value="YjfB_motility"/>
</dbReference>
<dbReference type="OrthoDB" id="8129943at2"/>
<protein>
    <submittedName>
        <fullName evidence="1">Motility protein</fullName>
    </submittedName>
</protein>
<sequence>MDVMSIVSSMMAMQAANTQQQIATSVMKQNIDSEKSVLQLLQPAANNPPGVGGNLDISA</sequence>
<dbReference type="RefSeq" id="WP_046828740.1">
    <property type="nucleotide sequence ID" value="NZ_LBIA02000001.1"/>
</dbReference>
<accession>A0A4V6BF51</accession>
<gene>
    <name evidence="1" type="ORF">YH63_003920</name>
</gene>
<name>A0A4V6BF51_9BRAD</name>
<dbReference type="Pfam" id="PF14070">
    <property type="entry name" value="YjfB_motility"/>
    <property type="match status" value="1"/>
</dbReference>
<proteinExistence type="predicted"/>
<reference evidence="1" key="1">
    <citation type="submission" date="2019-04" db="EMBL/GenBank/DDBJ databases">
        <title>Whole genome sequencing of cave bacteria.</title>
        <authorList>
            <person name="Gan H.M."/>
            <person name="Barton H."/>
            <person name="Savka M.A."/>
        </authorList>
    </citation>
    <scope>NUCLEOTIDE SEQUENCE [LARGE SCALE GENOMIC DNA]</scope>
    <source>
        <strain evidence="1">LC387</strain>
    </source>
</reference>
<dbReference type="AlphaFoldDB" id="A0A4V6BF51"/>